<keyword evidence="2" id="KW-0285">Flavoprotein</keyword>
<dbReference type="AlphaFoldDB" id="E8QX72"/>
<protein>
    <submittedName>
        <fullName evidence="9">FAD-dependent pyridine nucleotide-disulfide oxidoreductase</fullName>
    </submittedName>
</protein>
<dbReference type="EMBL" id="CP002353">
    <property type="protein sequence ID" value="ADV60905.1"/>
    <property type="molecule type" value="Genomic_DNA"/>
</dbReference>
<reference key="1">
    <citation type="submission" date="2010-11" db="EMBL/GenBank/DDBJ databases">
        <title>The complete sequence of chromosome of Isophaera pallida ATCC 43644.</title>
        <authorList>
            <consortium name="US DOE Joint Genome Institute (JGI-PGF)"/>
            <person name="Lucas S."/>
            <person name="Copeland A."/>
            <person name="Lapidus A."/>
            <person name="Bruce D."/>
            <person name="Goodwin L."/>
            <person name="Pitluck S."/>
            <person name="Kyrpides N."/>
            <person name="Mavromatis K."/>
            <person name="Pagani I."/>
            <person name="Ivanova N."/>
            <person name="Saunders E."/>
            <person name="Brettin T."/>
            <person name="Detter J.C."/>
            <person name="Han C."/>
            <person name="Tapia R."/>
            <person name="Land M."/>
            <person name="Hauser L."/>
            <person name="Markowitz V."/>
            <person name="Cheng J.-F."/>
            <person name="Hugenholtz P."/>
            <person name="Woyke T."/>
            <person name="Wu D."/>
            <person name="Eisen J.A."/>
        </authorList>
    </citation>
    <scope>NUCLEOTIDE SEQUENCE</scope>
    <source>
        <strain>ATCC 43644</strain>
    </source>
</reference>
<dbReference type="PRINTS" id="PR00368">
    <property type="entry name" value="FADPNR"/>
</dbReference>
<feature type="binding site" evidence="5">
    <location>
        <begin position="178"/>
        <end position="185"/>
    </location>
    <ligand>
        <name>NAD(+)</name>
        <dbReference type="ChEBI" id="CHEBI:57540"/>
    </ligand>
</feature>
<comment type="cofactor">
    <cofactor evidence="5">
        <name>FAD</name>
        <dbReference type="ChEBI" id="CHEBI:57692"/>
    </cofactor>
    <text evidence="5">Binds 1 FAD per subunit.</text>
</comment>
<comment type="similarity">
    <text evidence="1">Belongs to the class-I pyridine nucleotide-disulfide oxidoreductase family.</text>
</comment>
<evidence type="ECO:0000256" key="3">
    <source>
        <dbReference type="ARBA" id="ARBA00022827"/>
    </source>
</evidence>
<evidence type="ECO:0000313" key="10">
    <source>
        <dbReference type="Proteomes" id="UP000008631"/>
    </source>
</evidence>
<dbReference type="HOGENOM" id="CLU_016755_0_3_0"/>
<accession>E8QX72</accession>
<dbReference type="InterPro" id="IPR001100">
    <property type="entry name" value="Pyr_nuc-diS_OxRdtase"/>
</dbReference>
<keyword evidence="3 5" id="KW-0274">FAD</keyword>
<dbReference type="OrthoDB" id="230580at2"/>
<evidence type="ECO:0000256" key="5">
    <source>
        <dbReference type="PIRSR" id="PIRSR000350-3"/>
    </source>
</evidence>
<dbReference type="eggNOG" id="COG1249">
    <property type="taxonomic scope" value="Bacteria"/>
</dbReference>
<dbReference type="Gene3D" id="3.30.390.30">
    <property type="match status" value="1"/>
</dbReference>
<organism evidence="9 10">
    <name type="scientific">Isosphaera pallida (strain ATCC 43644 / DSM 9630 / IS1B)</name>
    <dbReference type="NCBI Taxonomy" id="575540"/>
    <lineage>
        <taxon>Bacteria</taxon>
        <taxon>Pseudomonadati</taxon>
        <taxon>Planctomycetota</taxon>
        <taxon>Planctomycetia</taxon>
        <taxon>Isosphaerales</taxon>
        <taxon>Isosphaeraceae</taxon>
        <taxon>Isosphaera</taxon>
    </lineage>
</organism>
<dbReference type="KEGG" id="ipa:Isop_0310"/>
<feature type="binding site" evidence="5">
    <location>
        <position position="52"/>
    </location>
    <ligand>
        <name>FAD</name>
        <dbReference type="ChEBI" id="CHEBI:57692"/>
    </ligand>
</feature>
<dbReference type="GO" id="GO:0003955">
    <property type="term" value="F:NAD(P)H dehydrogenase (quinone) activity"/>
    <property type="evidence" value="ECO:0007669"/>
    <property type="project" value="TreeGrafter"/>
</dbReference>
<dbReference type="STRING" id="575540.Isop_0310"/>
<feature type="disulfide bond" description="Redox-active" evidence="6">
    <location>
        <begin position="43"/>
        <end position="48"/>
    </location>
</feature>
<dbReference type="InterPro" id="IPR004099">
    <property type="entry name" value="Pyr_nucl-diS_OxRdtase_dimer"/>
</dbReference>
<evidence type="ECO:0000256" key="2">
    <source>
        <dbReference type="ARBA" id="ARBA00022630"/>
    </source>
</evidence>
<dbReference type="NCBIfam" id="NF004939">
    <property type="entry name" value="PRK06292.1-1"/>
    <property type="match status" value="1"/>
</dbReference>
<sequence length="480" mass="52667">MNQESVTFAIIGAGTAGMRAYREIARHSDSIRLIEGGRYGTTCARVGCMPSKLLIAAAERAHQVRHADLFGVRVPEVQIDGRAVMKRVRSERDRFVGFVVETVHGFKEEHRIQAFARFLDNHTLKLSDGRILKAERVVIATGSRPTVPPLLQGLEDRVITSDDLFEWEDLPKSVAVLGSGVIGLELGQALHRLGVRVKIFGRNGRVGGLTDPAVVAEANRIFATETPIDTRARVERVERADNGLILHYFDGDNREHIETFELVLAATGRMPNVDRLGLENTSLTCDDRGVPHHDPLTGQCGDSPIFIAGDATHELPLLHEASDEGQVAGLNAVHYPEVHRYAKRAPITVIFTDPQLMIVGPGHRALSQRATPVVTGAVDFGDQGRSRILGENRGLLHVYGEPVTGRFLGAEMVGPRAEHLAHLLAWSLQSNLTVADMLERPFYHPVIEEGLRTALRNLHAKLGQEGSPGLRRLNGTVSRD</sequence>
<dbReference type="SUPFAM" id="SSF55424">
    <property type="entry name" value="FAD/NAD-linked reductases, dimerisation (C-terminal) domain"/>
    <property type="match status" value="1"/>
</dbReference>
<dbReference type="PANTHER" id="PTHR43014">
    <property type="entry name" value="MERCURIC REDUCTASE"/>
    <property type="match status" value="1"/>
</dbReference>
<dbReference type="Gene3D" id="3.50.50.60">
    <property type="entry name" value="FAD/NAD(P)-binding domain"/>
    <property type="match status" value="2"/>
</dbReference>
<keyword evidence="5" id="KW-0547">Nucleotide-binding</keyword>
<feature type="domain" description="FAD/NAD(P)-binding" evidence="8">
    <location>
        <begin position="8"/>
        <end position="325"/>
    </location>
</feature>
<dbReference type="PRINTS" id="PR00411">
    <property type="entry name" value="PNDRDTASEI"/>
</dbReference>
<gene>
    <name evidence="9" type="ordered locus">Isop_0310</name>
</gene>
<dbReference type="GO" id="GO:0050660">
    <property type="term" value="F:flavin adenine dinucleotide binding"/>
    <property type="evidence" value="ECO:0007669"/>
    <property type="project" value="TreeGrafter"/>
</dbReference>
<keyword evidence="10" id="KW-1185">Reference proteome</keyword>
<evidence type="ECO:0000259" key="7">
    <source>
        <dbReference type="Pfam" id="PF02852"/>
    </source>
</evidence>
<dbReference type="InterPro" id="IPR023753">
    <property type="entry name" value="FAD/NAD-binding_dom"/>
</dbReference>
<name>E8QX72_ISOPI</name>
<feature type="active site" description="Proton acceptor" evidence="4">
    <location>
        <position position="444"/>
    </location>
</feature>
<dbReference type="InterPro" id="IPR016156">
    <property type="entry name" value="FAD/NAD-linked_Rdtase_dimer_sf"/>
</dbReference>
<dbReference type="RefSeq" id="WP_013563194.1">
    <property type="nucleotide sequence ID" value="NC_014962.1"/>
</dbReference>
<evidence type="ECO:0000256" key="1">
    <source>
        <dbReference type="ARBA" id="ARBA00007532"/>
    </source>
</evidence>
<dbReference type="PANTHER" id="PTHR43014:SF4">
    <property type="entry name" value="PYRIDINE NUCLEOTIDE-DISULFIDE OXIDOREDUCTASE RCLA-RELATED"/>
    <property type="match status" value="1"/>
</dbReference>
<feature type="binding site" evidence="5">
    <location>
        <position position="268"/>
    </location>
    <ligand>
        <name>NAD(+)</name>
        <dbReference type="ChEBI" id="CHEBI:57540"/>
    </ligand>
</feature>
<evidence type="ECO:0000313" key="9">
    <source>
        <dbReference type="EMBL" id="ADV60905.1"/>
    </source>
</evidence>
<feature type="binding site" evidence="5">
    <location>
        <begin position="141"/>
        <end position="143"/>
    </location>
    <ligand>
        <name>FAD</name>
        <dbReference type="ChEBI" id="CHEBI:57692"/>
    </ligand>
</feature>
<dbReference type="Proteomes" id="UP000008631">
    <property type="component" value="Chromosome"/>
</dbReference>
<evidence type="ECO:0000259" key="8">
    <source>
        <dbReference type="Pfam" id="PF07992"/>
    </source>
</evidence>
<dbReference type="SUPFAM" id="SSF51905">
    <property type="entry name" value="FAD/NAD(P)-binding domain"/>
    <property type="match status" value="1"/>
</dbReference>
<evidence type="ECO:0000256" key="6">
    <source>
        <dbReference type="PIRSR" id="PIRSR000350-4"/>
    </source>
</evidence>
<feature type="binding site" evidence="5">
    <location>
        <position position="310"/>
    </location>
    <ligand>
        <name>FAD</name>
        <dbReference type="ChEBI" id="CHEBI:57692"/>
    </ligand>
</feature>
<dbReference type="PIRSF" id="PIRSF000350">
    <property type="entry name" value="Mercury_reductase_MerA"/>
    <property type="match status" value="1"/>
</dbReference>
<keyword evidence="5" id="KW-0520">NAD</keyword>
<dbReference type="Pfam" id="PF07992">
    <property type="entry name" value="Pyr_redox_2"/>
    <property type="match status" value="1"/>
</dbReference>
<dbReference type="InterPro" id="IPR036188">
    <property type="entry name" value="FAD/NAD-bd_sf"/>
</dbReference>
<evidence type="ECO:0000256" key="4">
    <source>
        <dbReference type="PIRSR" id="PIRSR000350-2"/>
    </source>
</evidence>
<reference evidence="9 10" key="2">
    <citation type="journal article" date="2011" name="Stand. Genomic Sci.">
        <title>Complete genome sequence of Isosphaera pallida type strain (IS1B).</title>
        <authorList>
            <consortium name="US DOE Joint Genome Institute (JGI-PGF)"/>
            <person name="Goker M."/>
            <person name="Cleland D."/>
            <person name="Saunders E."/>
            <person name="Lapidus A."/>
            <person name="Nolan M."/>
            <person name="Lucas S."/>
            <person name="Hammon N."/>
            <person name="Deshpande S."/>
            <person name="Cheng J.F."/>
            <person name="Tapia R."/>
            <person name="Han C."/>
            <person name="Goodwin L."/>
            <person name="Pitluck S."/>
            <person name="Liolios K."/>
            <person name="Pagani I."/>
            <person name="Ivanova N."/>
            <person name="Mavromatis K."/>
            <person name="Pati A."/>
            <person name="Chen A."/>
            <person name="Palaniappan K."/>
            <person name="Land M."/>
            <person name="Hauser L."/>
            <person name="Chang Y.J."/>
            <person name="Jeffries C.D."/>
            <person name="Detter J.C."/>
            <person name="Beck B."/>
            <person name="Woyke T."/>
            <person name="Bristow J."/>
            <person name="Eisen J.A."/>
            <person name="Markowitz V."/>
            <person name="Hugenholtz P."/>
            <person name="Kyrpides N.C."/>
            <person name="Klenk H.P."/>
        </authorList>
    </citation>
    <scope>NUCLEOTIDE SEQUENCE [LARGE SCALE GENOMIC DNA]</scope>
    <source>
        <strain evidence="10">ATCC 43644 / DSM 9630 / IS1B</strain>
    </source>
</reference>
<feature type="domain" description="Pyridine nucleotide-disulphide oxidoreductase dimerisation" evidence="7">
    <location>
        <begin position="348"/>
        <end position="454"/>
    </location>
</feature>
<dbReference type="InParanoid" id="E8QX72"/>
<proteinExistence type="inferred from homology"/>
<dbReference type="Pfam" id="PF02852">
    <property type="entry name" value="Pyr_redox_dim"/>
    <property type="match status" value="1"/>
</dbReference>